<accession>A0A7J7MRI7</accession>
<sequence length="105" mass="11580">MRAQEIDVTVGLLSESFAQSVSVPLQYVQLLKFVVKGYMLERQEVIPNMATLVGFYRGEDGEVELAGTVEVSFNENGANATPPSPSPPRDSPYICNMTVNKSLRR</sequence>
<keyword evidence="3" id="KW-1185">Reference proteome</keyword>
<gene>
    <name evidence="2" type="ORF">GIB67_004266</name>
</gene>
<dbReference type="AlphaFoldDB" id="A0A7J7MRI7"/>
<proteinExistence type="predicted"/>
<name>A0A7J7MRI7_9MAGN</name>
<dbReference type="PANTHER" id="PTHR47489:SF2">
    <property type="entry name" value="GCN5-RELATED N-ACETYLTRANSFERASE 5, CHLOROPLASTIC"/>
    <property type="match status" value="1"/>
</dbReference>
<dbReference type="OrthoDB" id="2017234at2759"/>
<dbReference type="Proteomes" id="UP000541444">
    <property type="component" value="Unassembled WGS sequence"/>
</dbReference>
<evidence type="ECO:0000313" key="3">
    <source>
        <dbReference type="Proteomes" id="UP000541444"/>
    </source>
</evidence>
<feature type="region of interest" description="Disordered" evidence="1">
    <location>
        <begin position="74"/>
        <end position="95"/>
    </location>
</feature>
<comment type="caution">
    <text evidence="2">The sequence shown here is derived from an EMBL/GenBank/DDBJ whole genome shotgun (WGS) entry which is preliminary data.</text>
</comment>
<protein>
    <submittedName>
        <fullName evidence="2">Uncharacterized protein</fullName>
    </submittedName>
</protein>
<dbReference type="PANTHER" id="PTHR47489">
    <property type="entry name" value="ACYL-COA N-ACYLTRANSFERASES (NAT) SUPERFAMILY PROTEIN"/>
    <property type="match status" value="1"/>
</dbReference>
<reference evidence="2 3" key="1">
    <citation type="journal article" date="2020" name="IScience">
        <title>Genome Sequencing of the Endangered Kingdonia uniflora (Circaeasteraceae, Ranunculales) Reveals Potential Mechanisms of Evolutionary Specialization.</title>
        <authorList>
            <person name="Sun Y."/>
            <person name="Deng T."/>
            <person name="Zhang A."/>
            <person name="Moore M.J."/>
            <person name="Landis J.B."/>
            <person name="Lin N."/>
            <person name="Zhang H."/>
            <person name="Zhang X."/>
            <person name="Huang J."/>
            <person name="Zhang X."/>
            <person name="Sun H."/>
            <person name="Wang H."/>
        </authorList>
    </citation>
    <scope>NUCLEOTIDE SEQUENCE [LARGE SCALE GENOMIC DNA]</scope>
    <source>
        <strain evidence="2">TB1705</strain>
        <tissue evidence="2">Leaf</tissue>
    </source>
</reference>
<evidence type="ECO:0000256" key="1">
    <source>
        <dbReference type="SAM" id="MobiDB-lite"/>
    </source>
</evidence>
<organism evidence="2 3">
    <name type="scientific">Kingdonia uniflora</name>
    <dbReference type="NCBI Taxonomy" id="39325"/>
    <lineage>
        <taxon>Eukaryota</taxon>
        <taxon>Viridiplantae</taxon>
        <taxon>Streptophyta</taxon>
        <taxon>Embryophyta</taxon>
        <taxon>Tracheophyta</taxon>
        <taxon>Spermatophyta</taxon>
        <taxon>Magnoliopsida</taxon>
        <taxon>Ranunculales</taxon>
        <taxon>Circaeasteraceae</taxon>
        <taxon>Kingdonia</taxon>
    </lineage>
</organism>
<dbReference type="EMBL" id="JACGCM010001275">
    <property type="protein sequence ID" value="KAF6157328.1"/>
    <property type="molecule type" value="Genomic_DNA"/>
</dbReference>
<evidence type="ECO:0000313" key="2">
    <source>
        <dbReference type="EMBL" id="KAF6157328.1"/>
    </source>
</evidence>